<name>A0ABQ4Q7V6_9BURK</name>
<gene>
    <name evidence="3" type="ORF">NCCP691_32820</name>
</gene>
<dbReference type="PANTHER" id="PTHR33678">
    <property type="entry name" value="BLL1576 PROTEIN"/>
    <property type="match status" value="1"/>
</dbReference>
<evidence type="ECO:0000259" key="2">
    <source>
        <dbReference type="Pfam" id="PF13817"/>
    </source>
</evidence>
<reference evidence="3 4" key="1">
    <citation type="journal article" date="2022" name="Int. J. Syst. Evol. Microbiol.">
        <title>Noviherbaspirillum aridicola sp. nov., isolated from an arid soil in Pakistan.</title>
        <authorList>
            <person name="Khan I.U."/>
            <person name="Saqib M."/>
            <person name="Amin A."/>
            <person name="Hussain F."/>
            <person name="Li L."/>
            <person name="Liu Y.H."/>
            <person name="Fang B.Z."/>
            <person name="Ahmed I."/>
            <person name="Li W.J."/>
        </authorList>
    </citation>
    <scope>NUCLEOTIDE SEQUENCE [LARGE SCALE GENOMIC DNA]</scope>
    <source>
        <strain evidence="3 4">NCCP-691</strain>
    </source>
</reference>
<dbReference type="Pfam" id="PF03050">
    <property type="entry name" value="DDE_Tnp_IS66"/>
    <property type="match status" value="1"/>
</dbReference>
<evidence type="ECO:0000313" key="3">
    <source>
        <dbReference type="EMBL" id="GIZ53268.1"/>
    </source>
</evidence>
<organism evidence="3 4">
    <name type="scientific">Noviherbaspirillum aridicola</name>
    <dbReference type="NCBI Taxonomy" id="2849687"/>
    <lineage>
        <taxon>Bacteria</taxon>
        <taxon>Pseudomonadati</taxon>
        <taxon>Pseudomonadota</taxon>
        <taxon>Betaproteobacteria</taxon>
        <taxon>Burkholderiales</taxon>
        <taxon>Oxalobacteraceae</taxon>
        <taxon>Noviherbaspirillum</taxon>
    </lineage>
</organism>
<protein>
    <recommendedName>
        <fullName evidence="5">Transposase IS66-like protein</fullName>
    </recommendedName>
</protein>
<dbReference type="InterPro" id="IPR052344">
    <property type="entry name" value="Transposase-related"/>
</dbReference>
<dbReference type="InterPro" id="IPR004291">
    <property type="entry name" value="Transposase_IS66_central"/>
</dbReference>
<dbReference type="Pfam" id="PF13817">
    <property type="entry name" value="DDE_Tnp_IS66_C"/>
    <property type="match status" value="1"/>
</dbReference>
<accession>A0ABQ4Q7V6</accession>
<dbReference type="EMBL" id="BPMK01000016">
    <property type="protein sequence ID" value="GIZ53268.1"/>
    <property type="molecule type" value="Genomic_DNA"/>
</dbReference>
<dbReference type="PANTHER" id="PTHR33678:SF1">
    <property type="entry name" value="BLL1576 PROTEIN"/>
    <property type="match status" value="1"/>
</dbReference>
<evidence type="ECO:0000313" key="4">
    <source>
        <dbReference type="Proteomes" id="UP000887222"/>
    </source>
</evidence>
<feature type="domain" description="Transposase IS66 C-terminal" evidence="2">
    <location>
        <begin position="184"/>
        <end position="214"/>
    </location>
</feature>
<evidence type="ECO:0000259" key="1">
    <source>
        <dbReference type="Pfam" id="PF03050"/>
    </source>
</evidence>
<sequence>MVFDFADSRGGRHADAFLGDLRGTLVCDDYSGYKALFKRGVTEAGCLAYARRKFHELWANHSSHLAGEALRLFGALYDVEREAREWDPAARRDLRQQKGRPAADTLHVWLLAQRQRVPDGSATAKAIDYSLGRWDALTRYLGDGAIPIDNNWVENQIRPIAIGRNNWLFAGSLGAGQRAVAVMSLIHSARLNGHDVHAYLKDILERLPAHPASRGCKSSLQSKKPRLG</sequence>
<dbReference type="InterPro" id="IPR039552">
    <property type="entry name" value="IS66_C"/>
</dbReference>
<proteinExistence type="predicted"/>
<evidence type="ECO:0008006" key="5">
    <source>
        <dbReference type="Google" id="ProtNLM"/>
    </source>
</evidence>
<keyword evidence="4" id="KW-1185">Reference proteome</keyword>
<comment type="caution">
    <text evidence="3">The sequence shown here is derived from an EMBL/GenBank/DDBJ whole genome shotgun (WGS) entry which is preliminary data.</text>
</comment>
<dbReference type="Proteomes" id="UP000887222">
    <property type="component" value="Unassembled WGS sequence"/>
</dbReference>
<dbReference type="NCBIfam" id="NF033517">
    <property type="entry name" value="transpos_IS66"/>
    <property type="match status" value="1"/>
</dbReference>
<feature type="domain" description="Transposase IS66 central" evidence="1">
    <location>
        <begin position="2"/>
        <end position="177"/>
    </location>
</feature>